<dbReference type="EnsemblPlants" id="novel_model_445_5bd9a17a">
    <property type="protein sequence ID" value="cds.novel_model_445_5bd9a17a"/>
    <property type="gene ID" value="novel_gene_259_5bd9a17a"/>
</dbReference>
<keyword evidence="3" id="KW-1185">Reference proteome</keyword>
<organism evidence="2 3">
    <name type="scientific">Cannabis sativa</name>
    <name type="common">Hemp</name>
    <name type="synonym">Marijuana</name>
    <dbReference type="NCBI Taxonomy" id="3483"/>
    <lineage>
        <taxon>Eukaryota</taxon>
        <taxon>Viridiplantae</taxon>
        <taxon>Streptophyta</taxon>
        <taxon>Embryophyta</taxon>
        <taxon>Tracheophyta</taxon>
        <taxon>Spermatophyta</taxon>
        <taxon>Magnoliopsida</taxon>
        <taxon>eudicotyledons</taxon>
        <taxon>Gunneridae</taxon>
        <taxon>Pentapetalae</taxon>
        <taxon>rosids</taxon>
        <taxon>fabids</taxon>
        <taxon>Rosales</taxon>
        <taxon>Cannabaceae</taxon>
        <taxon>Cannabis</taxon>
    </lineage>
</organism>
<proteinExistence type="predicted"/>
<evidence type="ECO:0000313" key="2">
    <source>
        <dbReference type="EnsemblPlants" id="cds.novel_model_445_5bd9a17a"/>
    </source>
</evidence>
<evidence type="ECO:0000313" key="3">
    <source>
        <dbReference type="Proteomes" id="UP000596661"/>
    </source>
</evidence>
<accession>A0A803R2Z2</accession>
<reference evidence="2" key="1">
    <citation type="submission" date="2018-11" db="EMBL/GenBank/DDBJ databases">
        <authorList>
            <person name="Grassa J C."/>
        </authorList>
    </citation>
    <scope>NUCLEOTIDE SEQUENCE [LARGE SCALE GENOMIC DNA]</scope>
</reference>
<sequence>MESDDPELTILNPQLHDKPFTKVREEGELSSDEEEDVPSFQTLINISLFSYYTFQIFILLFHSFYGLISCLYQISIYSFIHLDRCSI</sequence>
<dbReference type="Gramene" id="novel_model_445_5bd9a17a">
    <property type="protein sequence ID" value="cds.novel_model_445_5bd9a17a"/>
    <property type="gene ID" value="novel_gene_259_5bd9a17a"/>
</dbReference>
<name>A0A803R2Z2_CANSA</name>
<dbReference type="EMBL" id="UZAU01000120">
    <property type="status" value="NOT_ANNOTATED_CDS"/>
    <property type="molecule type" value="Genomic_DNA"/>
</dbReference>
<dbReference type="AlphaFoldDB" id="A0A803R2Z2"/>
<keyword evidence="1" id="KW-0812">Transmembrane</keyword>
<protein>
    <submittedName>
        <fullName evidence="2">Uncharacterized protein</fullName>
    </submittedName>
</protein>
<keyword evidence="1" id="KW-0472">Membrane</keyword>
<feature type="transmembrane region" description="Helical" evidence="1">
    <location>
        <begin position="49"/>
        <end position="74"/>
    </location>
</feature>
<evidence type="ECO:0000256" key="1">
    <source>
        <dbReference type="SAM" id="Phobius"/>
    </source>
</evidence>
<keyword evidence="1" id="KW-1133">Transmembrane helix</keyword>
<dbReference type="Proteomes" id="UP000596661">
    <property type="component" value="Chromosome 2"/>
</dbReference>
<reference evidence="2" key="2">
    <citation type="submission" date="2021-03" db="UniProtKB">
        <authorList>
            <consortium name="EnsemblPlants"/>
        </authorList>
    </citation>
    <scope>IDENTIFICATION</scope>
</reference>